<proteinExistence type="predicted"/>
<accession>A0AAE3IIQ3</accession>
<evidence type="ECO:0000313" key="1">
    <source>
        <dbReference type="EMBL" id="MCU6706645.1"/>
    </source>
</evidence>
<dbReference type="Proteomes" id="UP001208131">
    <property type="component" value="Unassembled WGS sequence"/>
</dbReference>
<name>A0AAE3IIQ3_9FIRM</name>
<reference evidence="1 2" key="1">
    <citation type="journal article" date="2021" name="ISME Commun">
        <title>Automated analysis of genomic sequences facilitates high-throughput and comprehensive description of bacteria.</title>
        <authorList>
            <person name="Hitch T.C.A."/>
        </authorList>
    </citation>
    <scope>NUCLEOTIDE SEQUENCE [LARGE SCALE GENOMIC DNA]</scope>
    <source>
        <strain evidence="1 2">Sanger_31</strain>
    </source>
</reference>
<sequence>MKNPFAGLKKKQVKLQFSTCGEIMIDGLPFAFGVESAGKASDKGLCVSISGEAVNDGRVTFSNLEYYENHGGKITLVKHGFSLVTKKDGKKIYQAKFTKIPITEKDTSVLFRKLTEEEVVQRLNCEIAFKVTPHFSGEDTPEVMLTVYPYENMLTGSAVQWLKVTSDKDYFLHKYSNK</sequence>
<evidence type="ECO:0000313" key="2">
    <source>
        <dbReference type="Proteomes" id="UP001208131"/>
    </source>
</evidence>
<comment type="caution">
    <text evidence="1">The sequence shown here is derived from an EMBL/GenBank/DDBJ whole genome shotgun (WGS) entry which is preliminary data.</text>
</comment>
<dbReference type="EMBL" id="JAOQJZ010000014">
    <property type="protein sequence ID" value="MCU6706645.1"/>
    <property type="molecule type" value="Genomic_DNA"/>
</dbReference>
<keyword evidence="2" id="KW-1185">Reference proteome</keyword>
<dbReference type="AlphaFoldDB" id="A0AAE3IIQ3"/>
<dbReference type="RefSeq" id="WP_022287484.1">
    <property type="nucleotide sequence ID" value="NZ_JAOQJZ010000014.1"/>
</dbReference>
<gene>
    <name evidence="1" type="ORF">OCV57_12040</name>
</gene>
<organism evidence="1 2">
    <name type="scientific">Hominimerdicola aceti</name>
    <dbReference type="NCBI Taxonomy" id="2981726"/>
    <lineage>
        <taxon>Bacteria</taxon>
        <taxon>Bacillati</taxon>
        <taxon>Bacillota</taxon>
        <taxon>Clostridia</taxon>
        <taxon>Eubacteriales</taxon>
        <taxon>Oscillospiraceae</taxon>
        <taxon>Hominimerdicola</taxon>
    </lineage>
</organism>
<protein>
    <submittedName>
        <fullName evidence="1">Uncharacterized protein</fullName>
    </submittedName>
</protein>